<evidence type="ECO:0000313" key="2">
    <source>
        <dbReference type="Proteomes" id="UP000198287"/>
    </source>
</evidence>
<protein>
    <submittedName>
        <fullName evidence="1">Uncharacterized protein</fullName>
    </submittedName>
</protein>
<name>A0A226DNS4_FOLCA</name>
<dbReference type="AlphaFoldDB" id="A0A226DNS4"/>
<proteinExistence type="predicted"/>
<accession>A0A226DNS4</accession>
<dbReference type="Proteomes" id="UP000198287">
    <property type="component" value="Unassembled WGS sequence"/>
</dbReference>
<evidence type="ECO:0000313" key="1">
    <source>
        <dbReference type="EMBL" id="OXA45876.1"/>
    </source>
</evidence>
<organism evidence="1 2">
    <name type="scientific">Folsomia candida</name>
    <name type="common">Springtail</name>
    <dbReference type="NCBI Taxonomy" id="158441"/>
    <lineage>
        <taxon>Eukaryota</taxon>
        <taxon>Metazoa</taxon>
        <taxon>Ecdysozoa</taxon>
        <taxon>Arthropoda</taxon>
        <taxon>Hexapoda</taxon>
        <taxon>Collembola</taxon>
        <taxon>Entomobryomorpha</taxon>
        <taxon>Isotomoidea</taxon>
        <taxon>Isotomidae</taxon>
        <taxon>Proisotominae</taxon>
        <taxon>Folsomia</taxon>
    </lineage>
</organism>
<dbReference type="EMBL" id="LNIX01000016">
    <property type="protein sequence ID" value="OXA45876.1"/>
    <property type="molecule type" value="Genomic_DNA"/>
</dbReference>
<gene>
    <name evidence="1" type="ORF">Fcan01_19226</name>
</gene>
<keyword evidence="2" id="KW-1185">Reference proteome</keyword>
<reference evidence="1 2" key="1">
    <citation type="submission" date="2015-12" db="EMBL/GenBank/DDBJ databases">
        <title>The genome of Folsomia candida.</title>
        <authorList>
            <person name="Faddeeva A."/>
            <person name="Derks M.F."/>
            <person name="Anvar Y."/>
            <person name="Smit S."/>
            <person name="Van Straalen N."/>
            <person name="Roelofs D."/>
        </authorList>
    </citation>
    <scope>NUCLEOTIDE SEQUENCE [LARGE SCALE GENOMIC DNA]</scope>
    <source>
        <strain evidence="1 2">VU population</strain>
        <tissue evidence="1">Whole body</tissue>
    </source>
</reference>
<comment type="caution">
    <text evidence="1">The sequence shown here is derived from an EMBL/GenBank/DDBJ whole genome shotgun (WGS) entry which is preliminary data.</text>
</comment>
<sequence length="142" mass="16138">MPPILPDKFTTLVDSDIPIITLSSAYQSGLSILKTIRIPEYIELYKEKESFVKLLEKLNSRVVSFEGISYFDVMAKVFGNIGKSNPPLLQNLSLGFDGNKAWGIVDEKMEQRPLLKYLLPWGVKAFLSQYFRGDLYNCRAPV</sequence>